<comment type="caution">
    <text evidence="1">The sequence shown here is derived from an EMBL/GenBank/DDBJ whole genome shotgun (WGS) entry which is preliminary data.</text>
</comment>
<gene>
    <name evidence="1" type="ORF">A3J46_05080</name>
</gene>
<dbReference type="EMBL" id="MGJP01000044">
    <property type="protein sequence ID" value="OGN09099.1"/>
    <property type="molecule type" value="Genomic_DNA"/>
</dbReference>
<dbReference type="AlphaFoldDB" id="A0A1F8FA22"/>
<accession>A0A1F8FA22</accession>
<evidence type="ECO:0000313" key="1">
    <source>
        <dbReference type="EMBL" id="OGN09099.1"/>
    </source>
</evidence>
<proteinExistence type="predicted"/>
<evidence type="ECO:0000313" key="2">
    <source>
        <dbReference type="Proteomes" id="UP000177167"/>
    </source>
</evidence>
<name>A0A1F8FA22_9BACT</name>
<reference evidence="1 2" key="1">
    <citation type="journal article" date="2016" name="Nat. Commun.">
        <title>Thousands of microbial genomes shed light on interconnected biogeochemical processes in an aquifer system.</title>
        <authorList>
            <person name="Anantharaman K."/>
            <person name="Brown C.T."/>
            <person name="Hug L.A."/>
            <person name="Sharon I."/>
            <person name="Castelle C.J."/>
            <person name="Probst A.J."/>
            <person name="Thomas B.C."/>
            <person name="Singh A."/>
            <person name="Wilkins M.J."/>
            <person name="Karaoz U."/>
            <person name="Brodie E.L."/>
            <person name="Williams K.H."/>
            <person name="Hubbard S.S."/>
            <person name="Banfield J.F."/>
        </authorList>
    </citation>
    <scope>NUCLEOTIDE SEQUENCE [LARGE SCALE GENOMIC DNA]</scope>
</reference>
<dbReference type="Proteomes" id="UP000177167">
    <property type="component" value="Unassembled WGS sequence"/>
</dbReference>
<sequence length="123" mass="13946">MGLGLTLLPLRGPQQMGDVSVLCHDRLSFDQDYEIFGQLSDVGEGNKPTIKANPIPPQMWVETYEDEGIERHRDDKYGTELTFVYAERLKKLKVSDDASPKNKAIKAFVEALPDDTPIILLWR</sequence>
<protein>
    <submittedName>
        <fullName evidence="1">Uncharacterized protein</fullName>
    </submittedName>
</protein>
<organism evidence="1 2">
    <name type="scientific">Candidatus Yanofskybacteria bacterium RIFCSPHIGHO2_02_FULL_41_11</name>
    <dbReference type="NCBI Taxonomy" id="1802675"/>
    <lineage>
        <taxon>Bacteria</taxon>
        <taxon>Candidatus Yanofskyibacteriota</taxon>
    </lineage>
</organism>